<keyword evidence="10" id="KW-1185">Reference proteome</keyword>
<accession>A0ABV5J6J2</accession>
<evidence type="ECO:0000256" key="3">
    <source>
        <dbReference type="ARBA" id="ARBA00022679"/>
    </source>
</evidence>
<keyword evidence="3" id="KW-0808">Transferase</keyword>
<feature type="transmembrane region" description="Helical" evidence="7">
    <location>
        <begin position="18"/>
        <end position="38"/>
    </location>
</feature>
<gene>
    <name evidence="9" type="ORF">ACFFUR_08485</name>
</gene>
<dbReference type="Pfam" id="PF02366">
    <property type="entry name" value="PMT"/>
    <property type="match status" value="1"/>
</dbReference>
<evidence type="ECO:0000256" key="6">
    <source>
        <dbReference type="ARBA" id="ARBA00023136"/>
    </source>
</evidence>
<feature type="transmembrane region" description="Helical" evidence="7">
    <location>
        <begin position="44"/>
        <end position="63"/>
    </location>
</feature>
<dbReference type="EMBL" id="JBHMEW010000054">
    <property type="protein sequence ID" value="MFB9211840.1"/>
    <property type="molecule type" value="Genomic_DNA"/>
</dbReference>
<name>A0ABV5J6J2_9BACT</name>
<evidence type="ECO:0000256" key="5">
    <source>
        <dbReference type="ARBA" id="ARBA00022989"/>
    </source>
</evidence>
<dbReference type="RefSeq" id="WP_290247215.1">
    <property type="nucleotide sequence ID" value="NZ_JAUFQT010000001.1"/>
</dbReference>
<dbReference type="InterPro" id="IPR003342">
    <property type="entry name" value="ArnT-like_N"/>
</dbReference>
<evidence type="ECO:0000256" key="4">
    <source>
        <dbReference type="ARBA" id="ARBA00022692"/>
    </source>
</evidence>
<feature type="transmembrane region" description="Helical" evidence="7">
    <location>
        <begin position="75"/>
        <end position="91"/>
    </location>
</feature>
<keyword evidence="4 7" id="KW-0812">Transmembrane</keyword>
<reference evidence="9 10" key="1">
    <citation type="submission" date="2024-09" db="EMBL/GenBank/DDBJ databases">
        <authorList>
            <person name="Sun Q."/>
            <person name="Mori K."/>
        </authorList>
    </citation>
    <scope>NUCLEOTIDE SEQUENCE [LARGE SCALE GENOMIC DNA]</scope>
    <source>
        <strain evidence="9 10">CECT 7682</strain>
    </source>
</reference>
<feature type="domain" description="ArnT-like N-terminal" evidence="8">
    <location>
        <begin position="1"/>
        <end position="104"/>
    </location>
</feature>
<keyword evidence="2" id="KW-0328">Glycosyltransferase</keyword>
<evidence type="ECO:0000313" key="10">
    <source>
        <dbReference type="Proteomes" id="UP001589654"/>
    </source>
</evidence>
<feature type="transmembrane region" description="Helical" evidence="7">
    <location>
        <begin position="97"/>
        <end position="116"/>
    </location>
</feature>
<keyword evidence="5 7" id="KW-1133">Transmembrane helix</keyword>
<comment type="caution">
    <text evidence="9">The sequence shown here is derived from an EMBL/GenBank/DDBJ whole genome shotgun (WGS) entry which is preliminary data.</text>
</comment>
<keyword evidence="6 7" id="KW-0472">Membrane</keyword>
<dbReference type="Proteomes" id="UP001589654">
    <property type="component" value="Unassembled WGS sequence"/>
</dbReference>
<protein>
    <submittedName>
        <fullName evidence="9">Phospholipid carrier-dependent glycosyltransferase</fullName>
    </submittedName>
</protein>
<evidence type="ECO:0000256" key="7">
    <source>
        <dbReference type="SAM" id="Phobius"/>
    </source>
</evidence>
<evidence type="ECO:0000259" key="8">
    <source>
        <dbReference type="Pfam" id="PF02366"/>
    </source>
</evidence>
<comment type="subcellular location">
    <subcellularLocation>
        <location evidence="1">Endomembrane system</location>
        <topology evidence="1">Multi-pass membrane protein</topology>
    </subcellularLocation>
</comment>
<organism evidence="9 10">
    <name type="scientific">Echinicola jeungdonensis</name>
    <dbReference type="NCBI Taxonomy" id="709343"/>
    <lineage>
        <taxon>Bacteria</taxon>
        <taxon>Pseudomonadati</taxon>
        <taxon>Bacteroidota</taxon>
        <taxon>Cytophagia</taxon>
        <taxon>Cytophagales</taxon>
        <taxon>Cyclobacteriaceae</taxon>
        <taxon>Echinicola</taxon>
    </lineage>
</organism>
<evidence type="ECO:0000256" key="2">
    <source>
        <dbReference type="ARBA" id="ARBA00022676"/>
    </source>
</evidence>
<evidence type="ECO:0000313" key="9">
    <source>
        <dbReference type="EMBL" id="MFB9211840.1"/>
    </source>
</evidence>
<proteinExistence type="predicted"/>
<evidence type="ECO:0000256" key="1">
    <source>
        <dbReference type="ARBA" id="ARBA00004127"/>
    </source>
</evidence>
<sequence length="125" mass="14293">MFGCLTLLINFLFTKRHLGYRPALLTLLILTASLHWNIQFHMAVPDPFLIFFMTAGLFLFYEWNLHHFQSWPHMLGFYISLALAVFCKGPIGISLPILSILLFSTIGFASAILFLVKGEIPPFFI</sequence>